<dbReference type="Pfam" id="PF18941">
    <property type="entry name" value="DUF5688"/>
    <property type="match status" value="1"/>
</dbReference>
<name>A0A6P1TLR8_9FIRM</name>
<dbReference type="RefSeq" id="WP_161838799.1">
    <property type="nucleotide sequence ID" value="NZ_CP048000.1"/>
</dbReference>
<reference evidence="1 2" key="1">
    <citation type="submission" date="2020-01" db="EMBL/GenBank/DDBJ databases">
        <title>Genome analysis of Anaerocolumna sp. CBA3638.</title>
        <authorList>
            <person name="Kim J."/>
            <person name="Roh S.W."/>
        </authorList>
    </citation>
    <scope>NUCLEOTIDE SEQUENCE [LARGE SCALE GENOMIC DNA]</scope>
    <source>
        <strain evidence="1 2">CBA3638</strain>
    </source>
</reference>
<evidence type="ECO:0000313" key="1">
    <source>
        <dbReference type="EMBL" id="QHQ61974.1"/>
    </source>
</evidence>
<keyword evidence="2" id="KW-1185">Reference proteome</keyword>
<gene>
    <name evidence="1" type="ORF">Ana3638_15235</name>
</gene>
<dbReference type="KEGG" id="anr:Ana3638_15235"/>
<dbReference type="Proteomes" id="UP000464314">
    <property type="component" value="Chromosome"/>
</dbReference>
<dbReference type="InterPro" id="IPR043743">
    <property type="entry name" value="DUF5688"/>
</dbReference>
<protein>
    <submittedName>
        <fullName evidence="1">Uncharacterized protein</fullName>
    </submittedName>
</protein>
<accession>A0A6P1TLR8</accession>
<evidence type="ECO:0000313" key="2">
    <source>
        <dbReference type="Proteomes" id="UP000464314"/>
    </source>
</evidence>
<dbReference type="AlphaFoldDB" id="A0A6P1TLR8"/>
<sequence>MVNKETFELIGFQEFLGLMKTTIKKEVGEEYHVEINHVIKNNSIELDGLIVKKKDEYITPYIYINSYYERYINGEPIKSLVKEIICIYRNSMDKEDKEVVKICYEFNEMKSCIIYRLINYDKNKKILQEIPHIRFLDLAISFHCLVKNNEHGIGTIRITNEHLKNWNITLEDLKNVARINTPILFPTVIKSMNDVITEIIKTELQEQSQDDGIESRYFPKECEMPGSNNMFVVSNVKGINGASCLIYPDVIKNLAEELDSDLYILPSSIHEIIVVKNNQKMDKNTFREMVTDINRTQVPEEDILSDNVYFYSRKRNAITM</sequence>
<proteinExistence type="predicted"/>
<dbReference type="EMBL" id="CP048000">
    <property type="protein sequence ID" value="QHQ61974.1"/>
    <property type="molecule type" value="Genomic_DNA"/>
</dbReference>
<organism evidence="1 2">
    <name type="scientific">Anaerocolumna sedimenticola</name>
    <dbReference type="NCBI Taxonomy" id="2696063"/>
    <lineage>
        <taxon>Bacteria</taxon>
        <taxon>Bacillati</taxon>
        <taxon>Bacillota</taxon>
        <taxon>Clostridia</taxon>
        <taxon>Lachnospirales</taxon>
        <taxon>Lachnospiraceae</taxon>
        <taxon>Anaerocolumna</taxon>
    </lineage>
</organism>